<sequence>MSERSRRIQIELKAINTPKGEVPTVESFQNLVDGLNILDGELEELREQYLKLIQEIKQDFKSMKKLIMDNTIGIEVVNERLEQLSKKLSEQAASEQQSIKDFTENTSKTLNDLLKAERNLEESFVKSMESISKILGLKLTARKEDHSKSL</sequence>
<protein>
    <submittedName>
        <fullName evidence="2">Uncharacterized protein</fullName>
    </submittedName>
</protein>
<organism evidence="2 3">
    <name type="scientific">Odinarchaeota yellowstonii (strain LCB_4)</name>
    <dbReference type="NCBI Taxonomy" id="1841599"/>
    <lineage>
        <taxon>Archaea</taxon>
        <taxon>Promethearchaeati</taxon>
        <taxon>Candidatus Odinarchaeota</taxon>
        <taxon>Candidatus Odinarchaeia</taxon>
        <taxon>Candidatus Odinarchaeales</taxon>
        <taxon>Candidatus Odinarchaeaceae</taxon>
        <taxon>Candidatus Odinarchaeum</taxon>
    </lineage>
</organism>
<name>A0AAF0D1N1_ODILC</name>
<evidence type="ECO:0000313" key="2">
    <source>
        <dbReference type="EMBL" id="WEU39992.1"/>
    </source>
</evidence>
<proteinExistence type="predicted"/>
<dbReference type="AlphaFoldDB" id="A0AAF0D1N1"/>
<evidence type="ECO:0000256" key="1">
    <source>
        <dbReference type="SAM" id="Coils"/>
    </source>
</evidence>
<dbReference type="Proteomes" id="UP000186851">
    <property type="component" value="Chromosome"/>
</dbReference>
<feature type="coiled-coil region" evidence="1">
    <location>
        <begin position="28"/>
        <end position="105"/>
    </location>
</feature>
<accession>A0AAF0D1N1</accession>
<reference evidence="2" key="1">
    <citation type="journal article" date="2017" name="Nature">
        <title>Asgard archaea illuminate the origin of eukaryotic cellular complexity.</title>
        <authorList>
            <person name="Zaremba-Niedzwiedzka K."/>
            <person name="Caceres E.F."/>
            <person name="Saw J.H."/>
            <person name="Backstrom D."/>
            <person name="Juzokaite L."/>
            <person name="Vancaester E."/>
            <person name="Seitz K.W."/>
            <person name="Anantharaman K."/>
            <person name="Starnawski P."/>
            <person name="Kjeldsen K.U."/>
            <person name="Scott M.B."/>
            <person name="Nunoura T."/>
            <person name="Banfield J.F."/>
            <person name="Schramm A."/>
            <person name="Baker B.J."/>
            <person name="Spang A."/>
            <person name="Ettema T.J.G."/>
        </authorList>
    </citation>
    <scope>NUCLEOTIDE SEQUENCE</scope>
    <source>
        <strain evidence="2">LCB_4</strain>
    </source>
</reference>
<dbReference type="EMBL" id="CP091871">
    <property type="protein sequence ID" value="WEU39992.1"/>
    <property type="molecule type" value="Genomic_DNA"/>
</dbReference>
<dbReference type="KEGG" id="oyw:OdinLCB4_005850"/>
<reference evidence="2" key="2">
    <citation type="journal article" date="2022" name="Nat. Microbiol.">
        <title>A closed Candidatus Odinarchaeum chromosome exposes Asgard archaeal viruses.</title>
        <authorList>
            <person name="Tamarit D."/>
            <person name="Caceres E.F."/>
            <person name="Krupovic M."/>
            <person name="Nijland R."/>
            <person name="Eme L."/>
            <person name="Robinson N.P."/>
            <person name="Ettema T.J.G."/>
        </authorList>
    </citation>
    <scope>NUCLEOTIDE SEQUENCE</scope>
    <source>
        <strain evidence="2">LCB_4</strain>
    </source>
</reference>
<keyword evidence="1" id="KW-0175">Coiled coil</keyword>
<gene>
    <name evidence="2" type="ORF">OdinLCB4_005850</name>
</gene>
<evidence type="ECO:0000313" key="3">
    <source>
        <dbReference type="Proteomes" id="UP000186851"/>
    </source>
</evidence>
<dbReference type="SMR" id="A0AAF0D1N1"/>